<feature type="domain" description="DUF58" evidence="2">
    <location>
        <begin position="207"/>
        <end position="373"/>
    </location>
</feature>
<accession>A0ABN5F900</accession>
<reference evidence="3 4" key="1">
    <citation type="submission" date="2017-02" db="EMBL/GenBank/DDBJ databases">
        <title>Trade-off between light-utilization and light-protection in marine flavobacteria.</title>
        <authorList>
            <person name="Kumagai Y."/>
            <person name="Yoshizawa S."/>
            <person name="Kogure K."/>
            <person name="Iwasaki W."/>
        </authorList>
    </citation>
    <scope>NUCLEOTIDE SEQUENCE [LARGE SCALE GENOMIC DNA]</scope>
    <source>
        <strain evidence="3 4">KCTC 23670</strain>
    </source>
</reference>
<sequence>MFLKHFYNTLFLNNRFFYILGSIAALFVVGFFIPFFFVVSKMLLFVLVVLLLVDVFILYNTKNAIIVNRYLPERLSNGDVNKISMQLQSLYGFKAHLSIIEEIPFQFQKRDFIFNIILSKKEEKTIHYDLIPTERGVYLFGNINVYASSPLQLATKKHVLGEEKEVKCYPSFLKLREFDFKAFNNDAVSYGTKKVRRIGHSLEFEQIKEYVSGDDIRSLNWKATAKRNQLMINQYVEEKSQPVYAIIDKGRAMQMHFNNLSLLDYAINSTLAISNVILRKQDKAGMLSFSTKLEDWVVAEKRNSQMSLISEALHNIKTDFSESDFSTLYAVVKRKITQRSLLILYTNFETMDGLKRQLPYLRALAKNHLVLVVFFENTALEALTTTQSEDVLGVYDSIIAEKFMYEKKSIVKELKKYGIQAVLTKPENLTGDTINKYLELKSRGLF</sequence>
<protein>
    <submittedName>
        <fullName evidence="3">Cell division protein FtsB</fullName>
    </submittedName>
</protein>
<dbReference type="PANTHER" id="PTHR33608:SF3">
    <property type="entry name" value="SLR2013 PROTEIN"/>
    <property type="match status" value="1"/>
</dbReference>
<keyword evidence="3" id="KW-0132">Cell division</keyword>
<keyword evidence="1" id="KW-0812">Transmembrane</keyword>
<dbReference type="InterPro" id="IPR002881">
    <property type="entry name" value="DUF58"/>
</dbReference>
<evidence type="ECO:0000313" key="4">
    <source>
        <dbReference type="Proteomes" id="UP000232721"/>
    </source>
</evidence>
<proteinExistence type="predicted"/>
<dbReference type="GO" id="GO:0051301">
    <property type="term" value="P:cell division"/>
    <property type="evidence" value="ECO:0007669"/>
    <property type="project" value="UniProtKB-KW"/>
</dbReference>
<dbReference type="PANTHER" id="PTHR33608">
    <property type="entry name" value="BLL2464 PROTEIN"/>
    <property type="match status" value="1"/>
</dbReference>
<dbReference type="Proteomes" id="UP000232721">
    <property type="component" value="Chromosome"/>
</dbReference>
<dbReference type="EMBL" id="CP019336">
    <property type="protein sequence ID" value="AUC23275.1"/>
    <property type="molecule type" value="Genomic_DNA"/>
</dbReference>
<keyword evidence="4" id="KW-1185">Reference proteome</keyword>
<feature type="transmembrane region" description="Helical" evidence="1">
    <location>
        <begin position="42"/>
        <end position="59"/>
    </location>
</feature>
<keyword evidence="1" id="KW-0472">Membrane</keyword>
<evidence type="ECO:0000256" key="1">
    <source>
        <dbReference type="SAM" id="Phobius"/>
    </source>
</evidence>
<organism evidence="3 4">
    <name type="scientific">Polaribacter sejongensis</name>
    <dbReference type="NCBI Taxonomy" id="985043"/>
    <lineage>
        <taxon>Bacteria</taxon>
        <taxon>Pseudomonadati</taxon>
        <taxon>Bacteroidota</taxon>
        <taxon>Flavobacteriia</taxon>
        <taxon>Flavobacteriales</taxon>
        <taxon>Flavobacteriaceae</taxon>
    </lineage>
</organism>
<name>A0ABN5F900_9FLAO</name>
<dbReference type="Pfam" id="PF01882">
    <property type="entry name" value="DUF58"/>
    <property type="match status" value="1"/>
</dbReference>
<keyword evidence="3" id="KW-0131">Cell cycle</keyword>
<evidence type="ECO:0000313" key="3">
    <source>
        <dbReference type="EMBL" id="AUC23275.1"/>
    </source>
</evidence>
<feature type="transmembrane region" description="Helical" evidence="1">
    <location>
        <begin position="16"/>
        <end position="36"/>
    </location>
</feature>
<evidence type="ECO:0000259" key="2">
    <source>
        <dbReference type="Pfam" id="PF01882"/>
    </source>
</evidence>
<keyword evidence="1" id="KW-1133">Transmembrane helix</keyword>
<gene>
    <name evidence="3" type="ORF">BTO15_14745</name>
</gene>